<sequence length="155" mass="17693">MWLDKLNPDIVQILAALTDEVGIQKLAAIADKIIDTRPTHQIASVMPSNDSPPNTNQQMQALTLELRKLSLRLDDIQNTSSRNRSNSTGRHSIQRRRSTSRRPRHHQCGYCWYHEVFCARAQKDVNRRVHTKAHSQPSNRETTTLATIKDVGCQD</sequence>
<accession>A0A812E4P4</accession>
<reference evidence="2" key="1">
    <citation type="submission" date="2021-01" db="EMBL/GenBank/DDBJ databases">
        <authorList>
            <person name="Li R."/>
            <person name="Bekaert M."/>
        </authorList>
    </citation>
    <scope>NUCLEOTIDE SEQUENCE</scope>
    <source>
        <strain evidence="2">Farmed</strain>
    </source>
</reference>
<dbReference type="OrthoDB" id="8066980at2759"/>
<keyword evidence="3" id="KW-1185">Reference proteome</keyword>
<evidence type="ECO:0000313" key="2">
    <source>
        <dbReference type="EMBL" id="CAE1315241.1"/>
    </source>
</evidence>
<evidence type="ECO:0000313" key="3">
    <source>
        <dbReference type="Proteomes" id="UP000597762"/>
    </source>
</evidence>
<name>A0A812E4P4_ACAPH</name>
<feature type="compositionally biased region" description="Basic residues" evidence="1">
    <location>
        <begin position="92"/>
        <end position="101"/>
    </location>
</feature>
<gene>
    <name evidence="2" type="ORF">SPHA_66155</name>
</gene>
<organism evidence="2 3">
    <name type="scientific">Acanthosepion pharaonis</name>
    <name type="common">Pharaoh cuttlefish</name>
    <name type="synonym">Sepia pharaonis</name>
    <dbReference type="NCBI Taxonomy" id="158019"/>
    <lineage>
        <taxon>Eukaryota</taxon>
        <taxon>Metazoa</taxon>
        <taxon>Spiralia</taxon>
        <taxon>Lophotrochozoa</taxon>
        <taxon>Mollusca</taxon>
        <taxon>Cephalopoda</taxon>
        <taxon>Coleoidea</taxon>
        <taxon>Decapodiformes</taxon>
        <taxon>Sepiida</taxon>
        <taxon>Sepiina</taxon>
        <taxon>Sepiidae</taxon>
        <taxon>Acanthosepion</taxon>
    </lineage>
</organism>
<comment type="caution">
    <text evidence="2">The sequence shown here is derived from an EMBL/GenBank/DDBJ whole genome shotgun (WGS) entry which is preliminary data.</text>
</comment>
<proteinExistence type="predicted"/>
<protein>
    <submittedName>
        <fullName evidence="2">Uncharacterized protein</fullName>
    </submittedName>
</protein>
<dbReference type="AlphaFoldDB" id="A0A812E4P4"/>
<dbReference type="EMBL" id="CAHIKZ030004770">
    <property type="protein sequence ID" value="CAE1315241.1"/>
    <property type="molecule type" value="Genomic_DNA"/>
</dbReference>
<feature type="region of interest" description="Disordered" evidence="1">
    <location>
        <begin position="75"/>
        <end position="101"/>
    </location>
</feature>
<evidence type="ECO:0000256" key="1">
    <source>
        <dbReference type="SAM" id="MobiDB-lite"/>
    </source>
</evidence>
<feature type="compositionally biased region" description="Low complexity" evidence="1">
    <location>
        <begin position="78"/>
        <end position="91"/>
    </location>
</feature>
<dbReference type="Proteomes" id="UP000597762">
    <property type="component" value="Unassembled WGS sequence"/>
</dbReference>